<proteinExistence type="predicted"/>
<gene>
    <name evidence="1" type="ORF">ACFQPE_05145</name>
</gene>
<evidence type="ECO:0008006" key="3">
    <source>
        <dbReference type="Google" id="ProtNLM"/>
    </source>
</evidence>
<dbReference type="RefSeq" id="WP_276304554.1">
    <property type="nucleotide sequence ID" value="NZ_CP119992.1"/>
</dbReference>
<dbReference type="AlphaFoldDB" id="A0ABD6A7S1"/>
<dbReference type="EMBL" id="JBHTBF010000002">
    <property type="protein sequence ID" value="MFC7316182.1"/>
    <property type="molecule type" value="Genomic_DNA"/>
</dbReference>
<comment type="caution">
    <text evidence="1">The sequence shown here is derived from an EMBL/GenBank/DDBJ whole genome shotgun (WGS) entry which is preliminary data.</text>
</comment>
<protein>
    <recommendedName>
        <fullName evidence="3">Small CPxCG-related zinc finger protein</fullName>
    </recommendedName>
</protein>
<organism evidence="1 2">
    <name type="scientific">Halomarina halobia</name>
    <dbReference type="NCBI Taxonomy" id="3033386"/>
    <lineage>
        <taxon>Archaea</taxon>
        <taxon>Methanobacteriati</taxon>
        <taxon>Methanobacteriota</taxon>
        <taxon>Stenosarchaea group</taxon>
        <taxon>Halobacteria</taxon>
        <taxon>Halobacteriales</taxon>
        <taxon>Natronomonadaceae</taxon>
        <taxon>Halomarina</taxon>
    </lineage>
</organism>
<reference evidence="1 2" key="1">
    <citation type="journal article" date="2019" name="Int. J. Syst. Evol. Microbiol.">
        <title>The Global Catalogue of Microorganisms (GCM) 10K type strain sequencing project: providing services to taxonomists for standard genome sequencing and annotation.</title>
        <authorList>
            <consortium name="The Broad Institute Genomics Platform"/>
            <consortium name="The Broad Institute Genome Sequencing Center for Infectious Disease"/>
            <person name="Wu L."/>
            <person name="Ma J."/>
        </authorList>
    </citation>
    <scope>NUCLEOTIDE SEQUENCE [LARGE SCALE GENOMIC DNA]</scope>
    <source>
        <strain evidence="1 2">PSR21</strain>
    </source>
</reference>
<dbReference type="Proteomes" id="UP001596547">
    <property type="component" value="Unassembled WGS sequence"/>
</dbReference>
<accession>A0ABD6A7S1</accession>
<keyword evidence="2" id="KW-1185">Reference proteome</keyword>
<evidence type="ECO:0000313" key="1">
    <source>
        <dbReference type="EMBL" id="MFC7316182.1"/>
    </source>
</evidence>
<sequence length="57" mass="6694">MAHVPQRPQLYVCGECHVVHAGIHTEEHTFRPPEECAVCGNREFYTLENYPRHPDYE</sequence>
<evidence type="ECO:0000313" key="2">
    <source>
        <dbReference type="Proteomes" id="UP001596547"/>
    </source>
</evidence>
<name>A0ABD6A7S1_9EURY</name>
<dbReference type="GeneID" id="79314103"/>